<sequence length="92" mass="10243">MMSLRSSLTAVMSSTSAVKATKLFPEARAGSFARTGSWPSLARIKSLKIFNFSSAPTSRWNARRPLTAFNWHCRRFWPLSLPRPSFGSSTCS</sequence>
<protein>
    <submittedName>
        <fullName evidence="2">Secreted protein</fullName>
    </submittedName>
</protein>
<keyword evidence="1" id="KW-1185">Reference proteome</keyword>
<evidence type="ECO:0000313" key="2">
    <source>
        <dbReference type="WBParaSite" id="maker-uti_cns_0015043-snap-gene-0.1-mRNA-1"/>
    </source>
</evidence>
<dbReference type="AlphaFoldDB" id="A0A1I8IQD6"/>
<proteinExistence type="predicted"/>
<evidence type="ECO:0000313" key="1">
    <source>
        <dbReference type="Proteomes" id="UP000095280"/>
    </source>
</evidence>
<accession>A0A1I8IQD6</accession>
<organism evidence="1 2">
    <name type="scientific">Macrostomum lignano</name>
    <dbReference type="NCBI Taxonomy" id="282301"/>
    <lineage>
        <taxon>Eukaryota</taxon>
        <taxon>Metazoa</taxon>
        <taxon>Spiralia</taxon>
        <taxon>Lophotrochozoa</taxon>
        <taxon>Platyhelminthes</taxon>
        <taxon>Rhabditophora</taxon>
        <taxon>Macrostomorpha</taxon>
        <taxon>Macrostomida</taxon>
        <taxon>Macrostomidae</taxon>
        <taxon>Macrostomum</taxon>
    </lineage>
</organism>
<dbReference type="WBParaSite" id="maker-uti_cns_0015043-snap-gene-0.1-mRNA-1">
    <property type="protein sequence ID" value="maker-uti_cns_0015043-snap-gene-0.1-mRNA-1"/>
    <property type="gene ID" value="maker-uti_cns_0015043-snap-gene-0.1"/>
</dbReference>
<reference evidence="2" key="1">
    <citation type="submission" date="2016-11" db="UniProtKB">
        <authorList>
            <consortium name="WormBaseParasite"/>
        </authorList>
    </citation>
    <scope>IDENTIFICATION</scope>
</reference>
<dbReference type="Proteomes" id="UP000095280">
    <property type="component" value="Unplaced"/>
</dbReference>
<name>A0A1I8IQD6_9PLAT</name>